<dbReference type="PANTHER" id="PTHR10131">
    <property type="entry name" value="TNF RECEPTOR ASSOCIATED FACTOR"/>
    <property type="match status" value="1"/>
</dbReference>
<accession>A0A7J6X838</accession>
<evidence type="ECO:0000256" key="3">
    <source>
        <dbReference type="ARBA" id="ARBA00022833"/>
    </source>
</evidence>
<dbReference type="SUPFAM" id="SSF49599">
    <property type="entry name" value="TRAF domain-like"/>
    <property type="match status" value="1"/>
</dbReference>
<evidence type="ECO:0000313" key="7">
    <source>
        <dbReference type="Proteomes" id="UP000554482"/>
    </source>
</evidence>
<sequence>MKFTDINLMEDEKKFEEVNDGPLFHCDLCDSEVVREIADVLVMGLSTACVDNTTADLFKGPAFVAVDMRKEMVDYLTQRTETYVAEVVVQEGGANAETSDHPTEIISDFIDDFASSKRNMFNRVSGWLLSETREDKIDEFVQEMDLSSFWLMERREAIAQTLLTNVDFKNKFHCKMKFHTTEELSAHRNQCSFRYISCINEGCNVSYSERHKEKHDLTCPFKILPCEQNCSTSLLRREMDRHCITVCPMKLVSCPFYQVGCESTIPQSVVVQHCSEFLHSHLVQILHVIRKVASVEQLNSRVEQIEKSSSLSELAAVRDVRSMTLLVKELDAKLGPLE</sequence>
<evidence type="ECO:0000256" key="4">
    <source>
        <dbReference type="PROSITE-ProRule" id="PRU00207"/>
    </source>
</evidence>
<evidence type="ECO:0000259" key="5">
    <source>
        <dbReference type="PROSITE" id="PS50145"/>
    </source>
</evidence>
<dbReference type="Gene3D" id="3.30.40.10">
    <property type="entry name" value="Zinc/RING finger domain, C3HC4 (zinc finger)"/>
    <property type="match status" value="1"/>
</dbReference>
<name>A0A7J6X838_THATH</name>
<dbReference type="GO" id="GO:0008270">
    <property type="term" value="F:zinc ion binding"/>
    <property type="evidence" value="ECO:0007669"/>
    <property type="project" value="UniProtKB-KW"/>
</dbReference>
<dbReference type="PANTHER" id="PTHR10131:SF161">
    <property type="entry name" value="F26K24.24 PROTEIN"/>
    <property type="match status" value="1"/>
</dbReference>
<dbReference type="PROSITE" id="PS50145">
    <property type="entry name" value="ZF_TRAF"/>
    <property type="match status" value="1"/>
</dbReference>
<dbReference type="Proteomes" id="UP000554482">
    <property type="component" value="Unassembled WGS sequence"/>
</dbReference>
<gene>
    <name evidence="6" type="ORF">FRX31_004850</name>
</gene>
<protein>
    <submittedName>
        <fullName evidence="6">Traf-like superfamily protein</fullName>
    </submittedName>
</protein>
<keyword evidence="3 4" id="KW-0862">Zinc</keyword>
<evidence type="ECO:0000313" key="6">
    <source>
        <dbReference type="EMBL" id="KAF5205563.1"/>
    </source>
</evidence>
<reference evidence="6 7" key="1">
    <citation type="submission" date="2020-06" db="EMBL/GenBank/DDBJ databases">
        <title>Transcriptomic and genomic resources for Thalictrum thalictroides and T. hernandezii: Facilitating candidate gene discovery in an emerging model plant lineage.</title>
        <authorList>
            <person name="Arias T."/>
            <person name="Riano-Pachon D.M."/>
            <person name="Di Stilio V.S."/>
        </authorList>
    </citation>
    <scope>NUCLEOTIDE SEQUENCE [LARGE SCALE GENOMIC DNA]</scope>
    <source>
        <strain evidence="7">cv. WT478/WT964</strain>
        <tissue evidence="6">Leaves</tissue>
    </source>
</reference>
<organism evidence="6 7">
    <name type="scientific">Thalictrum thalictroides</name>
    <name type="common">Rue-anemone</name>
    <name type="synonym">Anemone thalictroides</name>
    <dbReference type="NCBI Taxonomy" id="46969"/>
    <lineage>
        <taxon>Eukaryota</taxon>
        <taxon>Viridiplantae</taxon>
        <taxon>Streptophyta</taxon>
        <taxon>Embryophyta</taxon>
        <taxon>Tracheophyta</taxon>
        <taxon>Spermatophyta</taxon>
        <taxon>Magnoliopsida</taxon>
        <taxon>Ranunculales</taxon>
        <taxon>Ranunculaceae</taxon>
        <taxon>Thalictroideae</taxon>
        <taxon>Thalictrum</taxon>
    </lineage>
</organism>
<keyword evidence="7" id="KW-1185">Reference proteome</keyword>
<evidence type="ECO:0000256" key="1">
    <source>
        <dbReference type="ARBA" id="ARBA00022723"/>
    </source>
</evidence>
<feature type="zinc finger region" description="TRAF-type" evidence="4">
    <location>
        <begin position="211"/>
        <end position="266"/>
    </location>
</feature>
<dbReference type="InterPro" id="IPR013083">
    <property type="entry name" value="Znf_RING/FYVE/PHD"/>
</dbReference>
<feature type="domain" description="TRAF-type" evidence="5">
    <location>
        <begin position="211"/>
        <end position="266"/>
    </location>
</feature>
<keyword evidence="2 4" id="KW-0863">Zinc-finger</keyword>
<dbReference type="EMBL" id="JABWDY010003900">
    <property type="protein sequence ID" value="KAF5205563.1"/>
    <property type="molecule type" value="Genomic_DNA"/>
</dbReference>
<dbReference type="AlphaFoldDB" id="A0A7J6X838"/>
<dbReference type="InterPro" id="IPR001293">
    <property type="entry name" value="Znf_TRAF"/>
</dbReference>
<proteinExistence type="predicted"/>
<dbReference type="Pfam" id="PF02176">
    <property type="entry name" value="zf-TRAF"/>
    <property type="match status" value="1"/>
</dbReference>
<dbReference type="OrthoDB" id="1737200at2759"/>
<keyword evidence="1 4" id="KW-0479">Metal-binding</keyword>
<comment type="caution">
    <text evidence="6">The sequence shown here is derived from an EMBL/GenBank/DDBJ whole genome shotgun (WGS) entry which is preliminary data.</text>
</comment>
<evidence type="ECO:0000256" key="2">
    <source>
        <dbReference type="ARBA" id="ARBA00022771"/>
    </source>
</evidence>